<sequence>MLKYCPVCYTEFETEENVCPQCGGPLKKPLTEEESEEWLELLMTEIRA</sequence>
<reference evidence="1" key="1">
    <citation type="submission" date="2020-08" db="EMBL/GenBank/DDBJ databases">
        <title>Genome public.</title>
        <authorList>
            <person name="Liu C."/>
            <person name="Sun Q."/>
        </authorList>
    </citation>
    <scope>NUCLEOTIDE SEQUENCE</scope>
    <source>
        <strain evidence="1">BX12</strain>
    </source>
</reference>
<keyword evidence="2" id="KW-1185">Reference proteome</keyword>
<protein>
    <submittedName>
        <fullName evidence="1">Uncharacterized protein</fullName>
    </submittedName>
</protein>
<evidence type="ECO:0000313" key="1">
    <source>
        <dbReference type="EMBL" id="MBC6680068.1"/>
    </source>
</evidence>
<evidence type="ECO:0000313" key="2">
    <source>
        <dbReference type="Proteomes" id="UP000602647"/>
    </source>
</evidence>
<comment type="caution">
    <text evidence="1">The sequence shown here is derived from an EMBL/GenBank/DDBJ whole genome shotgun (WGS) entry which is preliminary data.</text>
</comment>
<dbReference type="Proteomes" id="UP000602647">
    <property type="component" value="Unassembled WGS sequence"/>
</dbReference>
<organism evidence="1 2">
    <name type="scientific">Zhenpiania hominis</name>
    <dbReference type="NCBI Taxonomy" id="2763644"/>
    <lineage>
        <taxon>Bacteria</taxon>
        <taxon>Bacillati</taxon>
        <taxon>Bacillota</taxon>
        <taxon>Clostridia</taxon>
        <taxon>Peptostreptococcales</taxon>
        <taxon>Anaerovoracaceae</taxon>
        <taxon>Zhenpiania</taxon>
    </lineage>
</organism>
<dbReference type="AlphaFoldDB" id="A0A923SW77"/>
<dbReference type="EMBL" id="JACRYT010000009">
    <property type="protein sequence ID" value="MBC6680068.1"/>
    <property type="molecule type" value="Genomic_DNA"/>
</dbReference>
<gene>
    <name evidence="1" type="ORF">H9L42_09510</name>
</gene>
<dbReference type="RefSeq" id="WP_187303171.1">
    <property type="nucleotide sequence ID" value="NZ_CBCTON010000058.1"/>
</dbReference>
<proteinExistence type="predicted"/>
<name>A0A923SW77_9FIRM</name>
<accession>A0A923SW77</accession>